<organism evidence="2 3">
    <name type="scientific">Jatropha curcas</name>
    <name type="common">Barbados nut</name>
    <dbReference type="NCBI Taxonomy" id="180498"/>
    <lineage>
        <taxon>Eukaryota</taxon>
        <taxon>Viridiplantae</taxon>
        <taxon>Streptophyta</taxon>
        <taxon>Embryophyta</taxon>
        <taxon>Tracheophyta</taxon>
        <taxon>Spermatophyta</taxon>
        <taxon>Magnoliopsida</taxon>
        <taxon>eudicotyledons</taxon>
        <taxon>Gunneridae</taxon>
        <taxon>Pentapetalae</taxon>
        <taxon>rosids</taxon>
        <taxon>fabids</taxon>
        <taxon>Malpighiales</taxon>
        <taxon>Euphorbiaceae</taxon>
        <taxon>Crotonoideae</taxon>
        <taxon>Jatropheae</taxon>
        <taxon>Jatropha</taxon>
    </lineage>
</organism>
<dbReference type="Proteomes" id="UP000027138">
    <property type="component" value="Unassembled WGS sequence"/>
</dbReference>
<proteinExistence type="predicted"/>
<evidence type="ECO:0000256" key="1">
    <source>
        <dbReference type="SAM" id="MobiDB-lite"/>
    </source>
</evidence>
<evidence type="ECO:0000313" key="2">
    <source>
        <dbReference type="EMBL" id="KDP30718.1"/>
    </source>
</evidence>
<keyword evidence="3" id="KW-1185">Reference proteome</keyword>
<accession>A0A067K6V8</accession>
<dbReference type="EMBL" id="KK914645">
    <property type="protein sequence ID" value="KDP30718.1"/>
    <property type="molecule type" value="Genomic_DNA"/>
</dbReference>
<protein>
    <submittedName>
        <fullName evidence="2">Uncharacterized protein</fullName>
    </submittedName>
</protein>
<reference evidence="2 3" key="1">
    <citation type="journal article" date="2014" name="PLoS ONE">
        <title>Global Analysis of Gene Expression Profiles in Physic Nut (Jatropha curcas L.) Seedlings Exposed to Salt Stress.</title>
        <authorList>
            <person name="Zhang L."/>
            <person name="Zhang C."/>
            <person name="Wu P."/>
            <person name="Chen Y."/>
            <person name="Li M."/>
            <person name="Jiang H."/>
            <person name="Wu G."/>
        </authorList>
    </citation>
    <scope>NUCLEOTIDE SEQUENCE [LARGE SCALE GENOMIC DNA]</scope>
    <source>
        <strain evidence="3">cv. GZQX0401</strain>
        <tissue evidence="2">Young leaves</tissue>
    </source>
</reference>
<feature type="compositionally biased region" description="Basic and acidic residues" evidence="1">
    <location>
        <begin position="8"/>
        <end position="50"/>
    </location>
</feature>
<name>A0A067K6V8_JATCU</name>
<evidence type="ECO:0000313" key="3">
    <source>
        <dbReference type="Proteomes" id="UP000027138"/>
    </source>
</evidence>
<sequence>MEEDLGEDREGKVKEEDKGEDGEGKVKEEDKGEDGEGKVKEEDKGEDGEGKVNGIFGFWFGPTRLDFLNATTRFSRMSHLDLTETTGLPPIGMEKKIENGKTMRGLVK</sequence>
<feature type="region of interest" description="Disordered" evidence="1">
    <location>
        <begin position="1"/>
        <end position="52"/>
    </location>
</feature>
<dbReference type="AlphaFoldDB" id="A0A067K6V8"/>
<gene>
    <name evidence="2" type="ORF">JCGZ_15546</name>
</gene>